<comment type="similarity">
    <text evidence="7">Belongs to the binding-protein-dependent transport system permease family.</text>
</comment>
<evidence type="ECO:0000313" key="10">
    <source>
        <dbReference type="Proteomes" id="UP000559809"/>
    </source>
</evidence>
<reference evidence="9 10" key="1">
    <citation type="submission" date="2020-07" db="EMBL/GenBank/DDBJ databases">
        <title>Taxonomic revisions and descriptions of new bacterial species based on genomic comparisons in the high-G+C-content subgroup of the family Alcaligenaceae.</title>
        <authorList>
            <person name="Szabo A."/>
            <person name="Felfoldi T."/>
        </authorList>
    </citation>
    <scope>NUCLEOTIDE SEQUENCE [LARGE SCALE GENOMIC DNA]</scope>
    <source>
        <strain evidence="9 10">LMG 24012</strain>
    </source>
</reference>
<feature type="domain" description="ABC transmembrane type-1" evidence="8">
    <location>
        <begin position="65"/>
        <end position="254"/>
    </location>
</feature>
<evidence type="ECO:0000256" key="6">
    <source>
        <dbReference type="ARBA" id="ARBA00023136"/>
    </source>
</evidence>
<keyword evidence="6 7" id="KW-0472">Membrane</keyword>
<evidence type="ECO:0000313" key="9">
    <source>
        <dbReference type="EMBL" id="NYT49801.1"/>
    </source>
</evidence>
<dbReference type="Pfam" id="PF00528">
    <property type="entry name" value="BPD_transp_1"/>
    <property type="match status" value="1"/>
</dbReference>
<dbReference type="PROSITE" id="PS50928">
    <property type="entry name" value="ABC_TM1"/>
    <property type="match status" value="1"/>
</dbReference>
<keyword evidence="10" id="KW-1185">Reference proteome</keyword>
<evidence type="ECO:0000256" key="4">
    <source>
        <dbReference type="ARBA" id="ARBA00022692"/>
    </source>
</evidence>
<dbReference type="PANTHER" id="PTHR43386">
    <property type="entry name" value="OLIGOPEPTIDE TRANSPORT SYSTEM PERMEASE PROTEIN APPC"/>
    <property type="match status" value="1"/>
</dbReference>
<keyword evidence="3" id="KW-1003">Cell membrane</keyword>
<dbReference type="Gene3D" id="1.10.3720.10">
    <property type="entry name" value="MetI-like"/>
    <property type="match status" value="1"/>
</dbReference>
<keyword evidence="2 7" id="KW-0813">Transport</keyword>
<sequence length="268" mass="28615">MIPLLMVAATVLAAVFADYLVLHDPLAINPGARLLPPVFAGGSWDYPLGTDRLGRDIFSRIILGAQVSLGVAVTTIMLGGFVGTLLGLVAGYRGGWIDALIMRSADGFLAFPSILLALVLAVTVGPSFMVVVVVLALVLWARFARLVRGEVLSIKGRDYVLLARVAGAGGLYIVLRHILPNILNTLVVLCTLQVGWAIIVEASLTFLGAGVPPPTPTWGGMVAEGLDYIESAWWISVMPGVAILFVVFSYNLVGDWLRDILDPQLRNI</sequence>
<evidence type="ECO:0000256" key="5">
    <source>
        <dbReference type="ARBA" id="ARBA00022989"/>
    </source>
</evidence>
<evidence type="ECO:0000256" key="2">
    <source>
        <dbReference type="ARBA" id="ARBA00022448"/>
    </source>
</evidence>
<evidence type="ECO:0000259" key="8">
    <source>
        <dbReference type="PROSITE" id="PS50928"/>
    </source>
</evidence>
<dbReference type="SUPFAM" id="SSF161098">
    <property type="entry name" value="MetI-like"/>
    <property type="match status" value="1"/>
</dbReference>
<dbReference type="InterPro" id="IPR050366">
    <property type="entry name" value="BP-dependent_transpt_permease"/>
</dbReference>
<feature type="transmembrane region" description="Helical" evidence="7">
    <location>
        <begin position="231"/>
        <end position="253"/>
    </location>
</feature>
<feature type="transmembrane region" description="Helical" evidence="7">
    <location>
        <begin position="161"/>
        <end position="179"/>
    </location>
</feature>
<dbReference type="AlphaFoldDB" id="A0A853G507"/>
<accession>A0A853G507</accession>
<feature type="transmembrane region" description="Helical" evidence="7">
    <location>
        <begin position="108"/>
        <end position="141"/>
    </location>
</feature>
<dbReference type="CDD" id="cd06261">
    <property type="entry name" value="TM_PBP2"/>
    <property type="match status" value="1"/>
</dbReference>
<comment type="subcellular location">
    <subcellularLocation>
        <location evidence="1 7">Cell membrane</location>
        <topology evidence="1 7">Multi-pass membrane protein</topology>
    </subcellularLocation>
</comment>
<dbReference type="EMBL" id="JACCEM010000005">
    <property type="protein sequence ID" value="NYT49801.1"/>
    <property type="molecule type" value="Genomic_DNA"/>
</dbReference>
<keyword evidence="4 7" id="KW-0812">Transmembrane</keyword>
<dbReference type="InterPro" id="IPR035906">
    <property type="entry name" value="MetI-like_sf"/>
</dbReference>
<dbReference type="GO" id="GO:0055085">
    <property type="term" value="P:transmembrane transport"/>
    <property type="evidence" value="ECO:0007669"/>
    <property type="project" value="InterPro"/>
</dbReference>
<dbReference type="PANTHER" id="PTHR43386:SF1">
    <property type="entry name" value="D,D-DIPEPTIDE TRANSPORT SYSTEM PERMEASE PROTEIN DDPC-RELATED"/>
    <property type="match status" value="1"/>
</dbReference>
<protein>
    <submittedName>
        <fullName evidence="9">ABC transporter permease</fullName>
    </submittedName>
</protein>
<proteinExistence type="inferred from homology"/>
<evidence type="ECO:0000256" key="3">
    <source>
        <dbReference type="ARBA" id="ARBA00022475"/>
    </source>
</evidence>
<dbReference type="Proteomes" id="UP000559809">
    <property type="component" value="Unassembled WGS sequence"/>
</dbReference>
<evidence type="ECO:0000256" key="1">
    <source>
        <dbReference type="ARBA" id="ARBA00004651"/>
    </source>
</evidence>
<name>A0A853G507_9BURK</name>
<keyword evidence="5 7" id="KW-1133">Transmembrane helix</keyword>
<dbReference type="GO" id="GO:0005886">
    <property type="term" value="C:plasma membrane"/>
    <property type="evidence" value="ECO:0007669"/>
    <property type="project" value="UniProtKB-SubCell"/>
</dbReference>
<comment type="caution">
    <text evidence="9">The sequence shown here is derived from an EMBL/GenBank/DDBJ whole genome shotgun (WGS) entry which is preliminary data.</text>
</comment>
<organism evidence="9 10">
    <name type="scientific">Parapusillimonas granuli</name>
    <dbReference type="NCBI Taxonomy" id="380911"/>
    <lineage>
        <taxon>Bacteria</taxon>
        <taxon>Pseudomonadati</taxon>
        <taxon>Pseudomonadota</taxon>
        <taxon>Betaproteobacteria</taxon>
        <taxon>Burkholderiales</taxon>
        <taxon>Alcaligenaceae</taxon>
        <taxon>Parapusillimonas</taxon>
    </lineage>
</organism>
<feature type="transmembrane region" description="Helical" evidence="7">
    <location>
        <begin position="61"/>
        <end position="88"/>
    </location>
</feature>
<gene>
    <name evidence="9" type="ORF">H0A72_10830</name>
</gene>
<dbReference type="InterPro" id="IPR000515">
    <property type="entry name" value="MetI-like"/>
</dbReference>
<evidence type="ECO:0000256" key="7">
    <source>
        <dbReference type="RuleBase" id="RU363032"/>
    </source>
</evidence>